<proteinExistence type="predicted"/>
<evidence type="ECO:0000313" key="2">
    <source>
        <dbReference type="EMBL" id="WIY47342.1"/>
    </source>
</evidence>
<keyword evidence="1" id="KW-0732">Signal</keyword>
<gene>
    <name evidence="2" type="ORF">QRO08_16060</name>
</gene>
<feature type="signal peptide" evidence="1">
    <location>
        <begin position="1"/>
        <end position="18"/>
    </location>
</feature>
<dbReference type="GeneID" id="79793225"/>
<accession>A0ABY9AKI1</accession>
<protein>
    <recommendedName>
        <fullName evidence="4">Lipoprotein</fullName>
    </recommendedName>
</protein>
<organism evidence="2 3">
    <name type="scientific">Paracidovorax citrulli</name>
    <name type="common">Acidovorax citrulli</name>
    <dbReference type="NCBI Taxonomy" id="80869"/>
    <lineage>
        <taxon>Bacteria</taxon>
        <taxon>Pseudomonadati</taxon>
        <taxon>Pseudomonadota</taxon>
        <taxon>Betaproteobacteria</taxon>
        <taxon>Burkholderiales</taxon>
        <taxon>Comamonadaceae</taxon>
        <taxon>Paracidovorax</taxon>
    </lineage>
</organism>
<name>A0ABY9AKI1_PARCI</name>
<evidence type="ECO:0008006" key="4">
    <source>
        <dbReference type="Google" id="ProtNLM"/>
    </source>
</evidence>
<feature type="chain" id="PRO_5047274033" description="Lipoprotein" evidence="1">
    <location>
        <begin position="19"/>
        <end position="101"/>
    </location>
</feature>
<dbReference type="RefSeq" id="WP_011794866.1">
    <property type="nucleotide sequence ID" value="NZ_CP023687.1"/>
</dbReference>
<dbReference type="PROSITE" id="PS51257">
    <property type="entry name" value="PROKAR_LIPOPROTEIN"/>
    <property type="match status" value="1"/>
</dbReference>
<dbReference type="Proteomes" id="UP001242732">
    <property type="component" value="Chromosome"/>
</dbReference>
<evidence type="ECO:0000256" key="1">
    <source>
        <dbReference type="SAM" id="SignalP"/>
    </source>
</evidence>
<evidence type="ECO:0000313" key="3">
    <source>
        <dbReference type="Proteomes" id="UP001242732"/>
    </source>
</evidence>
<reference evidence="2 3" key="1">
    <citation type="submission" date="2023-06" db="EMBL/GenBank/DDBJ databases">
        <authorList>
            <person name="Ham H."/>
            <person name="Park D.S."/>
        </authorList>
    </citation>
    <scope>NUCLEOTIDE SEQUENCE [LARGE SCALE GENOMIC DNA]</scope>
    <source>
        <strain evidence="2 3">KACC 17005</strain>
    </source>
</reference>
<keyword evidence="3" id="KW-1185">Reference proteome</keyword>
<dbReference type="EMBL" id="CP127363">
    <property type="protein sequence ID" value="WIY47342.1"/>
    <property type="molecule type" value="Genomic_DNA"/>
</dbReference>
<sequence>MRAAVLILAALLAGCAGAPRVEIQRVNVSVPVECQEPVPARPVMPTDALRAGATVDDFTKAAQAEIERREGYEGELLTALEACRAPINPSRPDAGTQGSTP</sequence>